<evidence type="ECO:0000313" key="29">
    <source>
        <dbReference type="Proteomes" id="UP000283601"/>
    </source>
</evidence>
<dbReference type="EMBL" id="CZAF01000005">
    <property type="protein sequence ID" value="CUO88087.1"/>
    <property type="molecule type" value="Genomic_DNA"/>
</dbReference>
<reference evidence="1 35" key="5">
    <citation type="submission" date="2019-06" db="EMBL/GenBank/DDBJ databases">
        <title>Complete genome sequence of Bacteroides uniformis NBRC 113350.</title>
        <authorList>
            <person name="Miura T."/>
            <person name="Furukawa M."/>
            <person name="Shimamura M."/>
            <person name="Ohyama Y."/>
            <person name="Yamazoe A."/>
            <person name="Kawasaki H."/>
        </authorList>
    </citation>
    <scope>NUCLEOTIDE SEQUENCE [LARGE SCALE GENOMIC DNA]</scope>
    <source>
        <strain evidence="1 35">NBRC 113350</strain>
    </source>
</reference>
<reference evidence="23 24" key="1">
    <citation type="submission" date="2015-09" db="EMBL/GenBank/DDBJ databases">
        <authorList>
            <consortium name="Pathogen Informatics"/>
        </authorList>
    </citation>
    <scope>NUCLEOTIDE SEQUENCE [LARGE SCALE GENOMIC DNA]</scope>
    <source>
        <strain evidence="2 23">2789STDY5608791</strain>
        <strain evidence="3 24">2789STDY5834847</strain>
        <strain evidence="4 25">2789STDY5834898</strain>
    </source>
</reference>
<dbReference type="EMBL" id="BQNL01000001">
    <property type="protein sequence ID" value="GKH12179.1"/>
    <property type="molecule type" value="Genomic_DNA"/>
</dbReference>
<evidence type="ECO:0000313" key="35">
    <source>
        <dbReference type="Proteomes" id="UP000320533"/>
    </source>
</evidence>
<reference evidence="13" key="8">
    <citation type="submission" date="2023-10" db="EMBL/GenBank/DDBJ databases">
        <title>Genome of Potential pathogenic bacteria in Crohn's disease.</title>
        <authorList>
            <person name="Rodriguez-Palacios A."/>
        </authorList>
    </citation>
    <scope>NUCLEOTIDE SEQUENCE</scope>
    <source>
        <strain evidence="13">CavFT-hAR50</strain>
    </source>
</reference>
<organism evidence="6 36">
    <name type="scientific">Bacteroides uniformis</name>
    <dbReference type="NCBI Taxonomy" id="820"/>
    <lineage>
        <taxon>Bacteria</taxon>
        <taxon>Pseudomonadati</taxon>
        <taxon>Bacteroidota</taxon>
        <taxon>Bacteroidia</taxon>
        <taxon>Bacteroidales</taxon>
        <taxon>Bacteroidaceae</taxon>
        <taxon>Bacteroides</taxon>
    </lineage>
</organism>
<dbReference type="Proteomes" id="UP000285283">
    <property type="component" value="Unassembled WGS sequence"/>
</dbReference>
<dbReference type="EMBL" id="WCUG01000006">
    <property type="protein sequence ID" value="KAB4170852.1"/>
    <property type="molecule type" value="Genomic_DNA"/>
</dbReference>
<reference evidence="27 28" key="3">
    <citation type="submission" date="2018-08" db="EMBL/GenBank/DDBJ databases">
        <title>A genome reference for cultivated species of the human gut microbiota.</title>
        <authorList>
            <person name="Zou Y."/>
            <person name="Xue W."/>
            <person name="Luo G."/>
        </authorList>
    </citation>
    <scope>NUCLEOTIDE SEQUENCE [LARGE SCALE GENOMIC DNA]</scope>
    <source>
        <strain evidence="18 31">AF17-20</strain>
        <strain evidence="17 33">AF21-53</strain>
        <strain evidence="22 32">AM27-46</strain>
        <strain evidence="21 29">AM29-12AC</strain>
        <strain evidence="20 34">AM39-1</strain>
        <strain evidence="19 30">AM50-4</strain>
        <strain evidence="16 28">OM07-9</strain>
        <strain evidence="15 27">TM04-30</strain>
    </source>
</reference>
<evidence type="ECO:0000313" key="10">
    <source>
        <dbReference type="EMBL" id="MDC1751357.1"/>
    </source>
</evidence>
<dbReference type="PATRIC" id="fig|820.27.peg.1853"/>
<dbReference type="EMBL" id="QSKL01000007">
    <property type="protein sequence ID" value="RHE59807.1"/>
    <property type="molecule type" value="Genomic_DNA"/>
</dbReference>
<dbReference type="GO" id="GO:0042840">
    <property type="term" value="P:D-glucuronate catabolic process"/>
    <property type="evidence" value="ECO:0007669"/>
    <property type="project" value="TreeGrafter"/>
</dbReference>
<evidence type="ECO:0000313" key="1">
    <source>
        <dbReference type="EMBL" id="BBK85956.1"/>
    </source>
</evidence>
<dbReference type="EMBL" id="QRXV01000011">
    <property type="protein sequence ID" value="RGU39153.1"/>
    <property type="molecule type" value="Genomic_DNA"/>
</dbReference>
<dbReference type="EMBL" id="MNQU01000261">
    <property type="protein sequence ID" value="OKZ31357.1"/>
    <property type="molecule type" value="Genomic_DNA"/>
</dbReference>
<dbReference type="Proteomes" id="UP001218502">
    <property type="component" value="Unassembled WGS sequence"/>
</dbReference>
<dbReference type="RefSeq" id="WP_005825164.1">
    <property type="nucleotide sequence ID" value="NZ_AP019724.1"/>
</dbReference>
<dbReference type="EMBL" id="CYZF01000001">
    <property type="protein sequence ID" value="CUN48878.1"/>
    <property type="molecule type" value="Genomic_DNA"/>
</dbReference>
<evidence type="ECO:0000313" key="6">
    <source>
        <dbReference type="EMBL" id="KAB4170852.1"/>
    </source>
</evidence>
<dbReference type="PANTHER" id="PTHR30068:SF3">
    <property type="entry name" value="PHOSPHOLIPID_GLYCEROL ACYLTRANSFERASE DOMAIN-CONTAINING PROTEIN"/>
    <property type="match status" value="1"/>
</dbReference>
<dbReference type="Proteomes" id="UP000284022">
    <property type="component" value="Unassembled WGS sequence"/>
</dbReference>
<dbReference type="EMBL" id="QSPV01000004">
    <property type="protein sequence ID" value="RGJ95723.1"/>
    <property type="molecule type" value="Genomic_DNA"/>
</dbReference>
<dbReference type="Proteomes" id="UP000286114">
    <property type="component" value="Unassembled WGS sequence"/>
</dbReference>
<dbReference type="EMBL" id="QRVP01000031">
    <property type="protein sequence ID" value="RGS50375.1"/>
    <property type="molecule type" value="Genomic_DNA"/>
</dbReference>
<evidence type="ECO:0000313" key="27">
    <source>
        <dbReference type="Proteomes" id="UP000260844"/>
    </source>
</evidence>
<dbReference type="OrthoDB" id="1078132at2"/>
<dbReference type="KEGG" id="bun:Bun01g_03260"/>
<evidence type="ECO:0000313" key="16">
    <source>
        <dbReference type="EMBL" id="RGM53857.1"/>
    </source>
</evidence>
<dbReference type="GO" id="GO:0019698">
    <property type="term" value="P:D-galacturonate catabolic process"/>
    <property type="evidence" value="ECO:0007669"/>
    <property type="project" value="TreeGrafter"/>
</dbReference>
<evidence type="ECO:0000313" key="24">
    <source>
        <dbReference type="Proteomes" id="UP000095614"/>
    </source>
</evidence>
<evidence type="ECO:0000313" key="9">
    <source>
        <dbReference type="EMBL" id="KAB4259168.1"/>
    </source>
</evidence>
<dbReference type="Proteomes" id="UP001181247">
    <property type="component" value="Unassembled WGS sequence"/>
</dbReference>
<evidence type="ECO:0000313" key="20">
    <source>
        <dbReference type="EMBL" id="RHB69842.1"/>
    </source>
</evidence>
<evidence type="ECO:0000313" key="38">
    <source>
        <dbReference type="Proteomes" id="UP000462376"/>
    </source>
</evidence>
<dbReference type="Proteomes" id="UP000433928">
    <property type="component" value="Unassembled WGS sequence"/>
</dbReference>
<dbReference type="Proteomes" id="UP000095614">
    <property type="component" value="Unassembled WGS sequence"/>
</dbReference>
<dbReference type="Proteomes" id="UP000320533">
    <property type="component" value="Chromosome"/>
</dbReference>
<protein>
    <submittedName>
        <fullName evidence="6">Acyltransferase</fullName>
    </submittedName>
</protein>
<dbReference type="Proteomes" id="UP000260844">
    <property type="component" value="Unassembled WGS sequence"/>
</dbReference>
<dbReference type="EMBL" id="QSEE01000004">
    <property type="protein sequence ID" value="RGZ50134.1"/>
    <property type="molecule type" value="Genomic_DNA"/>
</dbReference>
<evidence type="ECO:0000313" key="18">
    <source>
        <dbReference type="EMBL" id="RGU39153.1"/>
    </source>
</evidence>
<evidence type="ECO:0000313" key="40">
    <source>
        <dbReference type="Proteomes" id="UP001215818"/>
    </source>
</evidence>
<dbReference type="Proteomes" id="UP000283601">
    <property type="component" value="Unassembled WGS sequence"/>
</dbReference>
<evidence type="ECO:0000313" key="19">
    <source>
        <dbReference type="EMBL" id="RGZ50134.1"/>
    </source>
</evidence>
<dbReference type="Proteomes" id="UP001213309">
    <property type="component" value="Unassembled WGS sequence"/>
</dbReference>
<dbReference type="EMBL" id="AP019724">
    <property type="protein sequence ID" value="BBK85956.1"/>
    <property type="molecule type" value="Genomic_DNA"/>
</dbReference>
<dbReference type="Proteomes" id="UP000487989">
    <property type="component" value="Unassembled WGS sequence"/>
</dbReference>
<dbReference type="EMBL" id="CZAO01000025">
    <property type="protein sequence ID" value="CUQ29259.1"/>
    <property type="molecule type" value="Genomic_DNA"/>
</dbReference>
<name>A0A139K8E3_BACUN</name>
<evidence type="ECO:0000313" key="39">
    <source>
        <dbReference type="Proteomes" id="UP000487989"/>
    </source>
</evidence>
<dbReference type="Proteomes" id="UP000095419">
    <property type="component" value="Unassembled WGS sequence"/>
</dbReference>
<evidence type="ECO:0000313" key="7">
    <source>
        <dbReference type="EMBL" id="KAB4188311.1"/>
    </source>
</evidence>
<dbReference type="EMBL" id="JAQNRK010000014">
    <property type="protein sequence ID" value="MDC1795429.1"/>
    <property type="molecule type" value="Genomic_DNA"/>
</dbReference>
<dbReference type="Proteomes" id="UP000186549">
    <property type="component" value="Unassembled WGS sequence"/>
</dbReference>
<dbReference type="EMBL" id="JAQNSG010000011">
    <property type="protein sequence ID" value="MDC1880952.1"/>
    <property type="molecule type" value="Genomic_DNA"/>
</dbReference>
<dbReference type="GO" id="GO:0016746">
    <property type="term" value="F:acyltransferase activity"/>
    <property type="evidence" value="ECO:0007669"/>
    <property type="project" value="UniProtKB-KW"/>
</dbReference>
<dbReference type="EMBL" id="WCTL01000008">
    <property type="protein sequence ID" value="KAB4236610.1"/>
    <property type="molecule type" value="Genomic_DNA"/>
</dbReference>
<dbReference type="AlphaFoldDB" id="A0A139K8E3"/>
<dbReference type="Proteomes" id="UP001055048">
    <property type="component" value="Unassembled WGS sequence"/>
</dbReference>
<evidence type="ECO:0000313" key="30">
    <source>
        <dbReference type="Proteomes" id="UP000283684"/>
    </source>
</evidence>
<dbReference type="Proteomes" id="UP000284640">
    <property type="component" value="Unassembled WGS sequence"/>
</dbReference>
<keyword evidence="6" id="KW-0808">Transferase</keyword>
<dbReference type="Proteomes" id="UP001215818">
    <property type="component" value="Unassembled WGS sequence"/>
</dbReference>
<evidence type="ECO:0000313" key="34">
    <source>
        <dbReference type="Proteomes" id="UP000286114"/>
    </source>
</evidence>
<evidence type="ECO:0000313" key="25">
    <source>
        <dbReference type="Proteomes" id="UP000095766"/>
    </source>
</evidence>
<evidence type="ECO:0000313" key="14">
    <source>
        <dbReference type="EMBL" id="OKZ31357.1"/>
    </source>
</evidence>
<dbReference type="Proteomes" id="UP000283684">
    <property type="component" value="Unassembled WGS sequence"/>
</dbReference>
<evidence type="ECO:0000313" key="36">
    <source>
        <dbReference type="Proteomes" id="UP000433928"/>
    </source>
</evidence>
<reference evidence="10 40" key="7">
    <citation type="submission" date="2022-10" db="EMBL/GenBank/DDBJ databases">
        <title>Human gut microbiome strain richness.</title>
        <authorList>
            <person name="Chen-Liaw A."/>
        </authorList>
    </citation>
    <scope>NUCLEOTIDE SEQUENCE</scope>
    <source>
        <strain evidence="12">1001713st2_A4_1001713B170214_170313</strain>
        <strain evidence="10">A1_m1001262Bd0_191120</strain>
        <strain evidence="11 40">D53st1_B1_D53t1_180928</strain>
    </source>
</reference>
<evidence type="ECO:0000313" key="31">
    <source>
        <dbReference type="Proteomes" id="UP000284022"/>
    </source>
</evidence>
<evidence type="ECO:0000313" key="28">
    <source>
        <dbReference type="Proteomes" id="UP000261295"/>
    </source>
</evidence>
<accession>A0A139K8E3</accession>
<reference evidence="14 26" key="2">
    <citation type="journal article" date="2016" name="Nat. Biotechnol.">
        <title>Measurement of bacterial replication rates in microbial communities.</title>
        <authorList>
            <person name="Brown C.T."/>
            <person name="Olm M.R."/>
            <person name="Thomas B.C."/>
            <person name="Banfield J.F."/>
        </authorList>
    </citation>
    <scope>NUCLEOTIDE SEQUENCE [LARGE SCALE GENOMIC DNA]</scope>
    <source>
        <strain evidence="14">45_41</strain>
    </source>
</reference>
<dbReference type="GeneID" id="99749817"/>
<gene>
    <name evidence="14" type="ORF">BHV79_13760</name>
    <name evidence="1" type="ORF">Bun01g_03260</name>
    <name evidence="5" type="ORF">CE91St12_03890</name>
    <name evidence="22" type="ORF">DW729_10150</name>
    <name evidence="21" type="ORF">DW758_19965</name>
    <name evidence="20" type="ORF">DW873_16450</name>
    <name evidence="19" type="ORF">DW988_06060</name>
    <name evidence="18" type="ORF">DWW83_11980</name>
    <name evidence="17" type="ORF">DWX87_19570</name>
    <name evidence="16" type="ORF">DXC07_14830</name>
    <name evidence="15" type="ORF">DXD40_06775</name>
    <name evidence="2" type="ORF">ERS417307_00211</name>
    <name evidence="3" type="ORF">ERS852462_01865</name>
    <name evidence="4" type="ORF">ERS852510_03827</name>
    <name evidence="8" type="ORF">GAP47_10935</name>
    <name evidence="9" type="ORF">GAP48_00420</name>
    <name evidence="7" type="ORF">GAQ34_01345</name>
    <name evidence="6" type="ORF">GAQ59_07645</name>
    <name evidence="11" type="ORF">POY73_14995</name>
    <name evidence="10" type="ORF">POY80_02700</name>
    <name evidence="12" type="ORF">POZ24_13085</name>
    <name evidence="13" type="ORF">RVH16_05165</name>
</gene>
<dbReference type="Proteomes" id="UP000462376">
    <property type="component" value="Unassembled WGS sequence"/>
</dbReference>
<dbReference type="Proteomes" id="UP000095766">
    <property type="component" value="Unassembled WGS sequence"/>
</dbReference>
<evidence type="ECO:0000313" key="21">
    <source>
        <dbReference type="EMBL" id="RHE18295.1"/>
    </source>
</evidence>
<dbReference type="Proteomes" id="UP000261295">
    <property type="component" value="Unassembled WGS sequence"/>
</dbReference>
<evidence type="ECO:0000313" key="11">
    <source>
        <dbReference type="EMBL" id="MDC1795429.1"/>
    </source>
</evidence>
<evidence type="ECO:0000313" key="3">
    <source>
        <dbReference type="EMBL" id="CUO88087.1"/>
    </source>
</evidence>
<keyword evidence="6" id="KW-0012">Acyltransferase</keyword>
<proteinExistence type="predicted"/>
<evidence type="ECO:0000313" key="12">
    <source>
        <dbReference type="EMBL" id="MDC1880952.1"/>
    </source>
</evidence>
<evidence type="ECO:0000313" key="26">
    <source>
        <dbReference type="Proteomes" id="UP000186549"/>
    </source>
</evidence>
<evidence type="ECO:0000313" key="2">
    <source>
        <dbReference type="EMBL" id="CUN48878.1"/>
    </source>
</evidence>
<reference evidence="5" key="6">
    <citation type="submission" date="2022-01" db="EMBL/GenBank/DDBJ databases">
        <title>Novel bile acid biosynthetic pathways are enriched in the microbiome of centenarians.</title>
        <authorList>
            <person name="Sato Y."/>
            <person name="Atarashi K."/>
            <person name="Plichta R.D."/>
            <person name="Arai Y."/>
            <person name="Sasajima S."/>
            <person name="Kearney M.S."/>
            <person name="Suda W."/>
            <person name="Takeshita K."/>
            <person name="Sasaki T."/>
            <person name="Okamoto S."/>
            <person name="Skelly N.A."/>
            <person name="Okamura Y."/>
            <person name="Vlamakis H."/>
            <person name="Li Y."/>
            <person name="Tanoue T."/>
            <person name="Takei H."/>
            <person name="Nittono H."/>
            <person name="Narushima S."/>
            <person name="Irie J."/>
            <person name="Itoh H."/>
            <person name="Moriya K."/>
            <person name="Sugiura Y."/>
            <person name="Suematsu M."/>
            <person name="Moritoki N."/>
            <person name="Shibata S."/>
            <person name="Littman R.D."/>
            <person name="Fischbach A.M."/>
            <person name="Uwamino Y."/>
            <person name="Inoue T."/>
            <person name="Honda A."/>
            <person name="Hattori M."/>
            <person name="Murai T."/>
            <person name="Xavier J.R."/>
            <person name="Hirose N."/>
            <person name="Honda K."/>
        </authorList>
    </citation>
    <scope>NUCLEOTIDE SEQUENCE</scope>
    <source>
        <strain evidence="5">CE91-St12</strain>
    </source>
</reference>
<dbReference type="EMBL" id="QSHA01000014">
    <property type="protein sequence ID" value="RHB69842.1"/>
    <property type="molecule type" value="Genomic_DNA"/>
</dbReference>
<evidence type="ECO:0000313" key="22">
    <source>
        <dbReference type="EMBL" id="RHE59807.1"/>
    </source>
</evidence>
<evidence type="ECO:0000313" key="4">
    <source>
        <dbReference type="EMBL" id="CUQ29259.1"/>
    </source>
</evidence>
<evidence type="ECO:0000313" key="33">
    <source>
        <dbReference type="Proteomes" id="UP000285283"/>
    </source>
</evidence>
<evidence type="ECO:0000313" key="15">
    <source>
        <dbReference type="EMBL" id="RGJ95723.1"/>
    </source>
</evidence>
<dbReference type="EMBL" id="QSTL01000014">
    <property type="protein sequence ID" value="RGM53857.1"/>
    <property type="molecule type" value="Genomic_DNA"/>
</dbReference>
<evidence type="ECO:0000313" key="13">
    <source>
        <dbReference type="EMBL" id="MDU0244109.1"/>
    </source>
</evidence>
<evidence type="ECO:0000313" key="37">
    <source>
        <dbReference type="Proteomes" id="UP000442334"/>
    </source>
</evidence>
<dbReference type="EMBL" id="WCTJ01000001">
    <property type="protein sequence ID" value="KAB4259168.1"/>
    <property type="molecule type" value="Genomic_DNA"/>
</dbReference>
<evidence type="ECO:0000313" key="8">
    <source>
        <dbReference type="EMBL" id="KAB4236610.1"/>
    </source>
</evidence>
<reference evidence="36 37" key="4">
    <citation type="journal article" date="2019" name="Nat. Med.">
        <title>A library of human gut bacterial isolates paired with longitudinal multiomics data enables mechanistic microbiome research.</title>
        <authorList>
            <person name="Poyet M."/>
            <person name="Groussin M."/>
            <person name="Gibbons S.M."/>
            <person name="Avila-Pacheco J."/>
            <person name="Jiang X."/>
            <person name="Kearney S.M."/>
            <person name="Perrotta A.R."/>
            <person name="Berdy B."/>
            <person name="Zhao S."/>
            <person name="Lieberman T.D."/>
            <person name="Swanson P.K."/>
            <person name="Smith M."/>
            <person name="Roesemann S."/>
            <person name="Alexander J.E."/>
            <person name="Rich S.A."/>
            <person name="Livny J."/>
            <person name="Vlamakis H."/>
            <person name="Clish C."/>
            <person name="Bullock K."/>
            <person name="Deik A."/>
            <person name="Scott J."/>
            <person name="Pierce K.A."/>
            <person name="Xavier R.J."/>
            <person name="Alm E.J."/>
        </authorList>
    </citation>
    <scope>NUCLEOTIDE SEQUENCE [LARGE SCALE GENOMIC DNA]</scope>
    <source>
        <strain evidence="7 37">BIOML-A21</strain>
        <strain evidence="6 36">BIOML-A27</strain>
        <strain evidence="9 39">BIOML-A3</strain>
        <strain evidence="8 38">BIOML-A5</strain>
    </source>
</reference>
<dbReference type="EMBL" id="WCUA01000001">
    <property type="protein sequence ID" value="KAB4188311.1"/>
    <property type="molecule type" value="Genomic_DNA"/>
</dbReference>
<sequence length="385" mass="44436">MNANVEFDEIRPYHDEELPQVYEELIADAAFRQAVDTVMPGVPFEVWSQKMRACKTKLEFQKTFCYGLLWKLAKEATDGLTLDHTALPADKSAAYTYISNHRDIILDSGFLSILLVDQGMDTVEIAIGDNLLVYPWIKKFVRVNKSFIVLRALTMRQMLEASARMSRYMHYTISEKKQSIWIAQREGRAKDSNDRTQDSVLKMLAIGGEGDVIDRLMEMNIAPLAISYEYDPCDFLKAQEFQLKRDIEGYKKTTADDLLNMQTGLFGYKGRVHFQTGACMNDELAKMDRSLPKPELFARMSALIDKRIHASYRMYPNNYVAHDLLEGKEDFSDHYTAEDKQRFTAYIEQQLERISIPNKDVDFLRGKMLLMYANPLKNYLAAIKE</sequence>
<evidence type="ECO:0000313" key="32">
    <source>
        <dbReference type="Proteomes" id="UP000284640"/>
    </source>
</evidence>
<evidence type="ECO:0000313" key="23">
    <source>
        <dbReference type="Proteomes" id="UP000095419"/>
    </source>
</evidence>
<evidence type="ECO:0000313" key="5">
    <source>
        <dbReference type="EMBL" id="GKH12179.1"/>
    </source>
</evidence>
<evidence type="ECO:0000313" key="17">
    <source>
        <dbReference type="EMBL" id="RGS50375.1"/>
    </source>
</evidence>
<dbReference type="Proteomes" id="UP000442334">
    <property type="component" value="Unassembled WGS sequence"/>
</dbReference>
<dbReference type="PANTHER" id="PTHR30068">
    <property type="entry name" value="URONATE ISOMERASE"/>
    <property type="match status" value="1"/>
</dbReference>
<dbReference type="EMBL" id="JAQNQY010000002">
    <property type="protein sequence ID" value="MDC1751357.1"/>
    <property type="molecule type" value="Genomic_DNA"/>
</dbReference>
<dbReference type="STRING" id="820.ERS852554_01223"/>
<dbReference type="EMBL" id="JAWDEU010000002">
    <property type="protein sequence ID" value="MDU0244109.1"/>
    <property type="molecule type" value="Genomic_DNA"/>
</dbReference>
<dbReference type="EMBL" id="QSJZ01000027">
    <property type="protein sequence ID" value="RHE18295.1"/>
    <property type="molecule type" value="Genomic_DNA"/>
</dbReference>